<comment type="caution">
    <text evidence="3">The sequence shown here is derived from an EMBL/GenBank/DDBJ whole genome shotgun (WGS) entry which is preliminary data.</text>
</comment>
<name>A0A645IFJ8_9ZZZZ</name>
<dbReference type="InterPro" id="IPR010982">
    <property type="entry name" value="Lambda_DNA-bd_dom_sf"/>
</dbReference>
<dbReference type="CDD" id="cd00093">
    <property type="entry name" value="HTH_XRE"/>
    <property type="match status" value="1"/>
</dbReference>
<dbReference type="PANTHER" id="PTHR46558">
    <property type="entry name" value="TRACRIPTIONAL REGULATORY PROTEIN-RELATED-RELATED"/>
    <property type="match status" value="1"/>
</dbReference>
<dbReference type="PANTHER" id="PTHR46558:SF11">
    <property type="entry name" value="HTH-TYPE TRANSCRIPTIONAL REGULATOR XRE"/>
    <property type="match status" value="1"/>
</dbReference>
<dbReference type="InterPro" id="IPR001387">
    <property type="entry name" value="Cro/C1-type_HTH"/>
</dbReference>
<protein>
    <recommendedName>
        <fullName evidence="2">HTH cro/C1-type domain-containing protein</fullName>
    </recommendedName>
</protein>
<dbReference type="GO" id="GO:0003677">
    <property type="term" value="F:DNA binding"/>
    <property type="evidence" value="ECO:0007669"/>
    <property type="project" value="UniProtKB-KW"/>
</dbReference>
<feature type="domain" description="HTH cro/C1-type" evidence="2">
    <location>
        <begin position="4"/>
        <end position="58"/>
    </location>
</feature>
<reference evidence="3" key="1">
    <citation type="submission" date="2019-08" db="EMBL/GenBank/DDBJ databases">
        <authorList>
            <person name="Kucharzyk K."/>
            <person name="Murdoch R.W."/>
            <person name="Higgins S."/>
            <person name="Loffler F."/>
        </authorList>
    </citation>
    <scope>NUCLEOTIDE SEQUENCE</scope>
</reference>
<organism evidence="3">
    <name type="scientific">bioreactor metagenome</name>
    <dbReference type="NCBI Taxonomy" id="1076179"/>
    <lineage>
        <taxon>unclassified sequences</taxon>
        <taxon>metagenomes</taxon>
        <taxon>ecological metagenomes</taxon>
    </lineage>
</organism>
<evidence type="ECO:0000256" key="1">
    <source>
        <dbReference type="ARBA" id="ARBA00023125"/>
    </source>
</evidence>
<dbReference type="SUPFAM" id="SSF47413">
    <property type="entry name" value="lambda repressor-like DNA-binding domains"/>
    <property type="match status" value="1"/>
</dbReference>
<dbReference type="PROSITE" id="PS50943">
    <property type="entry name" value="HTH_CROC1"/>
    <property type="match status" value="1"/>
</dbReference>
<sequence length="108" mass="12579">MNNIKELRKLKKLSQSSLAKIMNVDQTAVSKWELDKAYPDMELAMKLADFFDVSVDYLLGRTDEKSPGKEPELDKIDYAFMGEYKELSNQDKQTIREMARLLKERGKK</sequence>
<keyword evidence="1" id="KW-0238">DNA-binding</keyword>
<proteinExistence type="predicted"/>
<dbReference type="Pfam" id="PF01381">
    <property type="entry name" value="HTH_3"/>
    <property type="match status" value="1"/>
</dbReference>
<dbReference type="AlphaFoldDB" id="A0A645IFJ8"/>
<gene>
    <name evidence="3" type="ORF">SDC9_197691</name>
</gene>
<dbReference type="EMBL" id="VSSQ01113888">
    <property type="protein sequence ID" value="MPN50065.1"/>
    <property type="molecule type" value="Genomic_DNA"/>
</dbReference>
<dbReference type="Gene3D" id="1.10.260.40">
    <property type="entry name" value="lambda repressor-like DNA-binding domains"/>
    <property type="match status" value="1"/>
</dbReference>
<accession>A0A645IFJ8</accession>
<evidence type="ECO:0000259" key="2">
    <source>
        <dbReference type="PROSITE" id="PS50943"/>
    </source>
</evidence>
<dbReference type="SMART" id="SM00530">
    <property type="entry name" value="HTH_XRE"/>
    <property type="match status" value="1"/>
</dbReference>
<evidence type="ECO:0000313" key="3">
    <source>
        <dbReference type="EMBL" id="MPN50065.1"/>
    </source>
</evidence>